<feature type="compositionally biased region" description="Low complexity" evidence="1">
    <location>
        <begin position="385"/>
        <end position="414"/>
    </location>
</feature>
<feature type="compositionally biased region" description="Basic and acidic residues" evidence="1">
    <location>
        <begin position="445"/>
        <end position="455"/>
    </location>
</feature>
<feature type="region of interest" description="Disordered" evidence="1">
    <location>
        <begin position="288"/>
        <end position="348"/>
    </location>
</feature>
<evidence type="ECO:0000313" key="2">
    <source>
        <dbReference type="EMBL" id="EFN58122.1"/>
    </source>
</evidence>
<feature type="region of interest" description="Disordered" evidence="1">
    <location>
        <begin position="806"/>
        <end position="852"/>
    </location>
</feature>
<name>E1Z776_CHLVA</name>
<dbReference type="RefSeq" id="XP_005850224.1">
    <property type="nucleotide sequence ID" value="XM_005850162.1"/>
</dbReference>
<protein>
    <submittedName>
        <fullName evidence="2">Uncharacterized protein</fullName>
    </submittedName>
</protein>
<dbReference type="Proteomes" id="UP000008141">
    <property type="component" value="Unassembled WGS sequence"/>
</dbReference>
<feature type="region of interest" description="Disordered" evidence="1">
    <location>
        <begin position="580"/>
        <end position="611"/>
    </location>
</feature>
<feature type="compositionally biased region" description="Low complexity" evidence="1">
    <location>
        <begin position="474"/>
        <end position="490"/>
    </location>
</feature>
<evidence type="ECO:0000256" key="1">
    <source>
        <dbReference type="SAM" id="MobiDB-lite"/>
    </source>
</evidence>
<dbReference type="InParanoid" id="E1Z776"/>
<gene>
    <name evidence="2" type="ORF">CHLNCDRAFT_141860</name>
</gene>
<feature type="region of interest" description="Disordered" evidence="1">
    <location>
        <begin position="166"/>
        <end position="262"/>
    </location>
</feature>
<sequence>MCLSGASAAVQVAAGVSSAPLAVAALAPAQAAEAGQCGETARTAAAGVGAEAPDGAEAMAAEQGQRSCRKRRLEEQVDGSLQATVEGGPTAPSDLQDWWLPVRLLHLLHYGEFITSMNDIFFAGKRLPIASSKRRKVDTVPATATLPPAAEAAGAQNGAAAGVAEAPTAAPRAAPPTYGPFVVGRATPAAHTRGGGRRSLPHSSRSATPAAPAPAARSPRAAALAAGGVSQHGASPMTAAAAAPSPTPSRKHAMSAALPEEQSATLRGTAAGTGHEPPGIALDVAQRRRSGGQGLGSPSPLGQAVPDGGALQGEPAPSPTTLAAGAPGAHVPERFPPPLLPPAGRRGPRGSLSLPGAVALLAAPALPAGAARLAAVQASAGTQTDAAGAGENAPPAAAAATGPLAGTAAPAPAGSLTRQQRHRGDAKGAGRAIVSPAQQGASTPLRERNRHEDAAQSRAPAVGQPASGGALCSAQAARPARGPAPLHGARLPSAPSRAQGVATSPPGSPRVSALSGDGGAALSDADPGSGSLPPAALGDAEHNLAAMLVPELPDGADCLRGLAAAWDALTSVHASLPRGSGADVAGEGPAAGHQQTEQPAAQAGAAAGGEDDADGLRLEELLPEQVKALLSGSPAALGDRHSRVAGVAQACSALVHSVPQEQAAPLAAALVCKAVDIQEPLPWPPHRLRLLRIAADVLRSVRSFPSAAVPDILRPLLGTICRVVAAAKGSPAAGECTRAMQLLMGLLHQLLRGPDGDQAWPAGLGLDMRDGMSSLLQAVWAMDRWPIPVVTQATELTMDLIDAMGSARSQEPASGRDHSMSEGEDIPASQQQPGQLVEGEDGDSGQLGGVSPVGGIPGTCRRELRYQHQPVDAALVQLLALATCRTWHQLHLALACLAALEAASWQERAAMNNPAVVASLRACVGQPCVAAAAEALQSGTAVALNANEMEVPGAAGKFVLRRLQVPDGDKVLKAELIALRAIRDKFVRGAAHVVATELVLLVPFGLADLSSRIRFLVAFSGEARKGVKGQGPFWFNLQQARQELGRDADGIKMAAAALSQMKLAGQSAAHIMIFAVHPASHRIWAACVRAERGSGQVLRLELLEGQHR</sequence>
<evidence type="ECO:0000313" key="3">
    <source>
        <dbReference type="Proteomes" id="UP000008141"/>
    </source>
</evidence>
<keyword evidence="3" id="KW-1185">Reference proteome</keyword>
<reference evidence="2 3" key="1">
    <citation type="journal article" date="2010" name="Plant Cell">
        <title>The Chlorella variabilis NC64A genome reveals adaptation to photosymbiosis, coevolution with viruses, and cryptic sex.</title>
        <authorList>
            <person name="Blanc G."/>
            <person name="Duncan G."/>
            <person name="Agarkova I."/>
            <person name="Borodovsky M."/>
            <person name="Gurnon J."/>
            <person name="Kuo A."/>
            <person name="Lindquist E."/>
            <person name="Lucas S."/>
            <person name="Pangilinan J."/>
            <person name="Polle J."/>
            <person name="Salamov A."/>
            <person name="Terry A."/>
            <person name="Yamada T."/>
            <person name="Dunigan D.D."/>
            <person name="Grigoriev I.V."/>
            <person name="Claverie J.M."/>
            <person name="Van Etten J.L."/>
        </authorList>
    </citation>
    <scope>NUCLEOTIDE SEQUENCE [LARGE SCALE GENOMIC DNA]</scope>
    <source>
        <strain evidence="2 3">NC64A</strain>
    </source>
</reference>
<organism evidence="3">
    <name type="scientific">Chlorella variabilis</name>
    <name type="common">Green alga</name>
    <dbReference type="NCBI Taxonomy" id="554065"/>
    <lineage>
        <taxon>Eukaryota</taxon>
        <taxon>Viridiplantae</taxon>
        <taxon>Chlorophyta</taxon>
        <taxon>core chlorophytes</taxon>
        <taxon>Trebouxiophyceae</taxon>
        <taxon>Chlorellales</taxon>
        <taxon>Chlorellaceae</taxon>
        <taxon>Chlorella clade</taxon>
        <taxon>Chlorella</taxon>
    </lineage>
</organism>
<proteinExistence type="predicted"/>
<feature type="compositionally biased region" description="Low complexity" evidence="1">
    <location>
        <begin position="594"/>
        <end position="605"/>
    </location>
</feature>
<dbReference type="AlphaFoldDB" id="E1Z776"/>
<accession>E1Z776</accession>
<dbReference type="GeneID" id="17357537"/>
<feature type="compositionally biased region" description="Low complexity" evidence="1">
    <location>
        <begin position="203"/>
        <end position="226"/>
    </location>
</feature>
<feature type="compositionally biased region" description="Low complexity" evidence="1">
    <location>
        <begin position="234"/>
        <end position="244"/>
    </location>
</feature>
<dbReference type="KEGG" id="cvr:CHLNCDRAFT_141860"/>
<feature type="region of interest" description="Disordered" evidence="1">
    <location>
        <begin position="385"/>
        <end position="536"/>
    </location>
</feature>
<dbReference type="EMBL" id="GL433838">
    <property type="protein sequence ID" value="EFN58122.1"/>
    <property type="molecule type" value="Genomic_DNA"/>
</dbReference>